<dbReference type="PROSITE" id="PS01012">
    <property type="entry name" value="FOLYLPOLYGLU_SYNT_2"/>
    <property type="match status" value="1"/>
</dbReference>
<dbReference type="SUPFAM" id="SSF53623">
    <property type="entry name" value="MurD-like peptide ligases, catalytic domain"/>
    <property type="match status" value="1"/>
</dbReference>
<dbReference type="GO" id="GO:0046872">
    <property type="term" value="F:metal ion binding"/>
    <property type="evidence" value="ECO:0007669"/>
    <property type="project" value="UniProtKB-KW"/>
</dbReference>
<evidence type="ECO:0000256" key="2">
    <source>
        <dbReference type="ARBA" id="ARBA00008276"/>
    </source>
</evidence>
<dbReference type="EMBL" id="UINC01083787">
    <property type="protein sequence ID" value="SVC29833.1"/>
    <property type="molecule type" value="Genomic_DNA"/>
</dbReference>
<feature type="non-terminal residue" evidence="11">
    <location>
        <position position="1"/>
    </location>
</feature>
<keyword evidence="7" id="KW-0067">ATP-binding</keyword>
<organism evidence="11">
    <name type="scientific">marine metagenome</name>
    <dbReference type="NCBI Taxonomy" id="408172"/>
    <lineage>
        <taxon>unclassified sequences</taxon>
        <taxon>metagenomes</taxon>
        <taxon>ecological metagenomes</taxon>
    </lineage>
</organism>
<keyword evidence="6" id="KW-0547">Nucleotide-binding</keyword>
<dbReference type="GO" id="GO:0005524">
    <property type="term" value="F:ATP binding"/>
    <property type="evidence" value="ECO:0007669"/>
    <property type="project" value="UniProtKB-KW"/>
</dbReference>
<dbReference type="PANTHER" id="PTHR11136">
    <property type="entry name" value="FOLYLPOLYGLUTAMATE SYNTHASE-RELATED"/>
    <property type="match status" value="1"/>
</dbReference>
<dbReference type="EC" id="6.3.2.17" evidence="3"/>
<gene>
    <name evidence="11" type="ORF">METZ01_LOCUS282687</name>
</gene>
<feature type="non-terminal residue" evidence="11">
    <location>
        <position position="299"/>
    </location>
</feature>
<comment type="catalytic activity">
    <reaction evidence="9">
        <text>(6S)-5,6,7,8-tetrahydrofolyl-(gamma-L-Glu)(n) + L-glutamate + ATP = (6S)-5,6,7,8-tetrahydrofolyl-(gamma-L-Glu)(n+1) + ADP + phosphate + H(+)</text>
        <dbReference type="Rhea" id="RHEA:10580"/>
        <dbReference type="Rhea" id="RHEA-COMP:14738"/>
        <dbReference type="Rhea" id="RHEA-COMP:14740"/>
        <dbReference type="ChEBI" id="CHEBI:15378"/>
        <dbReference type="ChEBI" id="CHEBI:29985"/>
        <dbReference type="ChEBI" id="CHEBI:30616"/>
        <dbReference type="ChEBI" id="CHEBI:43474"/>
        <dbReference type="ChEBI" id="CHEBI:141005"/>
        <dbReference type="ChEBI" id="CHEBI:456216"/>
        <dbReference type="EC" id="6.3.2.17"/>
    </reaction>
</comment>
<dbReference type="Gene3D" id="3.40.1190.10">
    <property type="entry name" value="Mur-like, catalytic domain"/>
    <property type="match status" value="1"/>
</dbReference>
<comment type="similarity">
    <text evidence="2">Belongs to the folylpolyglutamate synthase family.</text>
</comment>
<dbReference type="GO" id="GO:0005737">
    <property type="term" value="C:cytoplasm"/>
    <property type="evidence" value="ECO:0007669"/>
    <property type="project" value="TreeGrafter"/>
</dbReference>
<dbReference type="GO" id="GO:0008841">
    <property type="term" value="F:dihydrofolate synthase activity"/>
    <property type="evidence" value="ECO:0007669"/>
    <property type="project" value="TreeGrafter"/>
</dbReference>
<dbReference type="GO" id="GO:0004326">
    <property type="term" value="F:tetrahydrofolylpolyglutamate synthase activity"/>
    <property type="evidence" value="ECO:0007669"/>
    <property type="project" value="UniProtKB-EC"/>
</dbReference>
<keyword evidence="5" id="KW-0479">Metal-binding</keyword>
<evidence type="ECO:0000256" key="1">
    <source>
        <dbReference type="ARBA" id="ARBA00001946"/>
    </source>
</evidence>
<dbReference type="FunFam" id="3.40.1190.10:FF:000011">
    <property type="entry name" value="Folylpolyglutamate synthase/dihydrofolate synthase"/>
    <property type="match status" value="1"/>
</dbReference>
<evidence type="ECO:0000256" key="8">
    <source>
        <dbReference type="ARBA" id="ARBA00022842"/>
    </source>
</evidence>
<accession>A0A382L214</accession>
<dbReference type="InterPro" id="IPR036565">
    <property type="entry name" value="Mur-like_cat_sf"/>
</dbReference>
<comment type="cofactor">
    <cofactor evidence="1">
        <name>Mg(2+)</name>
        <dbReference type="ChEBI" id="CHEBI:18420"/>
    </cofactor>
</comment>
<evidence type="ECO:0000256" key="3">
    <source>
        <dbReference type="ARBA" id="ARBA00013025"/>
    </source>
</evidence>
<name>A0A382L214_9ZZZZ</name>
<feature type="domain" description="Mur ligase central" evidence="10">
    <location>
        <begin position="35"/>
        <end position="263"/>
    </location>
</feature>
<dbReference type="PANTHER" id="PTHR11136:SF0">
    <property type="entry name" value="DIHYDROFOLATE SYNTHETASE-RELATED"/>
    <property type="match status" value="1"/>
</dbReference>
<protein>
    <recommendedName>
        <fullName evidence="3">tetrahydrofolate synthase</fullName>
        <ecNumber evidence="3">6.3.2.17</ecNumber>
    </recommendedName>
</protein>
<proteinExistence type="inferred from homology"/>
<evidence type="ECO:0000313" key="11">
    <source>
        <dbReference type="EMBL" id="SVC29833.1"/>
    </source>
</evidence>
<sequence length="299" mass="32082">MTDPPVKQPRYDLSRMIKFMHHLGDPQRGMRIVHVTGTKGKGSTSAMIASMLGSCGFKVGLYTSPHLHTMRERIRINGEPLSEVAFAEAVGKVWPSVNAIADGDGPERVTTFETLTGMAFAVFSERMTDFQVLEVGMGGTLDATNLVEEPMVCVITSISLDHTAILGDTVEQIAKDKAGIIKPGAIVVTAPQLPSVISILEEACLKSGASLVNVTEKYSWHAGKWDTTGQGFEVNGLSGSWQGRLPLLGEHQLENAVCAIAAVEALAGRGVDIPHLDALDGLEQVCWPGRLEVLQENPL</sequence>
<reference evidence="11" key="1">
    <citation type="submission" date="2018-05" db="EMBL/GenBank/DDBJ databases">
        <authorList>
            <person name="Lanie J.A."/>
            <person name="Ng W.-L."/>
            <person name="Kazmierczak K.M."/>
            <person name="Andrzejewski T.M."/>
            <person name="Davidsen T.M."/>
            <person name="Wayne K.J."/>
            <person name="Tettelin H."/>
            <person name="Glass J.I."/>
            <person name="Rusch D."/>
            <person name="Podicherti R."/>
            <person name="Tsui H.-C.T."/>
            <person name="Winkler M.E."/>
        </authorList>
    </citation>
    <scope>NUCLEOTIDE SEQUENCE</scope>
</reference>
<evidence type="ECO:0000256" key="9">
    <source>
        <dbReference type="ARBA" id="ARBA00047493"/>
    </source>
</evidence>
<evidence type="ECO:0000259" key="10">
    <source>
        <dbReference type="Pfam" id="PF08245"/>
    </source>
</evidence>
<dbReference type="InterPro" id="IPR001645">
    <property type="entry name" value="Folylpolyglutamate_synth"/>
</dbReference>
<dbReference type="PROSITE" id="PS01011">
    <property type="entry name" value="FOLYLPOLYGLU_SYNT_1"/>
    <property type="match status" value="1"/>
</dbReference>
<evidence type="ECO:0000256" key="6">
    <source>
        <dbReference type="ARBA" id="ARBA00022741"/>
    </source>
</evidence>
<keyword evidence="8" id="KW-0460">Magnesium</keyword>
<keyword evidence="4" id="KW-0436">Ligase</keyword>
<dbReference type="InterPro" id="IPR013221">
    <property type="entry name" value="Mur_ligase_cen"/>
</dbReference>
<dbReference type="Pfam" id="PF08245">
    <property type="entry name" value="Mur_ligase_M"/>
    <property type="match status" value="1"/>
</dbReference>
<dbReference type="NCBIfam" id="TIGR01499">
    <property type="entry name" value="folC"/>
    <property type="match status" value="1"/>
</dbReference>
<evidence type="ECO:0000256" key="4">
    <source>
        <dbReference type="ARBA" id="ARBA00022598"/>
    </source>
</evidence>
<evidence type="ECO:0000256" key="7">
    <source>
        <dbReference type="ARBA" id="ARBA00022840"/>
    </source>
</evidence>
<dbReference type="AlphaFoldDB" id="A0A382L214"/>
<evidence type="ECO:0000256" key="5">
    <source>
        <dbReference type="ARBA" id="ARBA00022723"/>
    </source>
</evidence>
<dbReference type="InterPro" id="IPR018109">
    <property type="entry name" value="Folylpolyglutamate_synth_CS"/>
</dbReference>